<keyword evidence="5 8" id="KW-0812">Transmembrane</keyword>
<keyword evidence="6 8" id="KW-1133">Transmembrane helix</keyword>
<keyword evidence="7 8" id="KW-0472">Membrane</keyword>
<evidence type="ECO:0000256" key="3">
    <source>
        <dbReference type="ARBA" id="ARBA00022475"/>
    </source>
</evidence>
<comment type="subcellular location">
    <subcellularLocation>
        <location evidence="1">Cell inner membrane</location>
        <topology evidence="1">Multi-pass membrane protein</topology>
    </subcellularLocation>
</comment>
<dbReference type="PROSITE" id="PS50928">
    <property type="entry name" value="ABC_TM1"/>
    <property type="match status" value="1"/>
</dbReference>
<name>A0ABZ1B9F1_9ACTN</name>
<evidence type="ECO:0000256" key="1">
    <source>
        <dbReference type="ARBA" id="ARBA00004429"/>
    </source>
</evidence>
<dbReference type="RefSeq" id="WP_324278083.1">
    <property type="nucleotide sequence ID" value="NZ_CP141261.1"/>
</dbReference>
<reference evidence="10 11" key="1">
    <citation type="submission" date="2023-12" db="EMBL/GenBank/DDBJ databases">
        <title>Blastococcus brunescens sp. nov., an actonobacterium isolated from sandstone collected in sahara desert.</title>
        <authorList>
            <person name="Gtari M."/>
            <person name="Ghodhbane F."/>
        </authorList>
    </citation>
    <scope>NUCLEOTIDE SEQUENCE [LARGE SCALE GENOMIC DNA]</scope>
    <source>
        <strain evidence="10 11">BMG 8361</strain>
    </source>
</reference>
<keyword evidence="2" id="KW-0813">Transport</keyword>
<accession>A0ABZ1B9F1</accession>
<feature type="transmembrane region" description="Helical" evidence="8">
    <location>
        <begin position="75"/>
        <end position="100"/>
    </location>
</feature>
<dbReference type="Proteomes" id="UP001324287">
    <property type="component" value="Chromosome"/>
</dbReference>
<feature type="transmembrane region" description="Helical" evidence="8">
    <location>
        <begin position="30"/>
        <end position="54"/>
    </location>
</feature>
<dbReference type="PANTHER" id="PTHR43357">
    <property type="entry name" value="INNER MEMBRANE ABC TRANSPORTER PERMEASE PROTEIN YDCV"/>
    <property type="match status" value="1"/>
</dbReference>
<evidence type="ECO:0000256" key="7">
    <source>
        <dbReference type="ARBA" id="ARBA00023136"/>
    </source>
</evidence>
<dbReference type="Gene3D" id="1.10.3720.10">
    <property type="entry name" value="MetI-like"/>
    <property type="match status" value="1"/>
</dbReference>
<dbReference type="InterPro" id="IPR035906">
    <property type="entry name" value="MetI-like_sf"/>
</dbReference>
<keyword evidence="3" id="KW-1003">Cell membrane</keyword>
<dbReference type="PANTHER" id="PTHR43357:SF4">
    <property type="entry name" value="INNER MEMBRANE ABC TRANSPORTER PERMEASE PROTEIN YDCV"/>
    <property type="match status" value="1"/>
</dbReference>
<evidence type="ECO:0000256" key="6">
    <source>
        <dbReference type="ARBA" id="ARBA00022989"/>
    </source>
</evidence>
<keyword evidence="11" id="KW-1185">Reference proteome</keyword>
<proteinExistence type="predicted"/>
<feature type="transmembrane region" description="Helical" evidence="8">
    <location>
        <begin position="120"/>
        <end position="137"/>
    </location>
</feature>
<evidence type="ECO:0000256" key="4">
    <source>
        <dbReference type="ARBA" id="ARBA00022519"/>
    </source>
</evidence>
<gene>
    <name evidence="10" type="ORF">U6N30_16140</name>
</gene>
<sequence>MSAADVFLGRVSDRARRARRLPGAFDATTLAIAAVLIGIVVVPLARVLVRLFWVDGSLTLEPIRRTLAIPDLGKLLLDTFVLVMASALLAFVIGVALAWLNERTNARMGLLTDALPLLPFLLPPVAGAVGWTMLLSPRAGLLNSWIRDFFALFGVDMREGPWTSTPGTG</sequence>
<dbReference type="InterPro" id="IPR000515">
    <property type="entry name" value="MetI-like"/>
</dbReference>
<feature type="domain" description="ABC transmembrane type-1" evidence="9">
    <location>
        <begin position="76"/>
        <end position="169"/>
    </location>
</feature>
<evidence type="ECO:0000256" key="5">
    <source>
        <dbReference type="ARBA" id="ARBA00022692"/>
    </source>
</evidence>
<evidence type="ECO:0000313" key="10">
    <source>
        <dbReference type="EMBL" id="WRL66771.1"/>
    </source>
</evidence>
<dbReference type="SUPFAM" id="SSF161098">
    <property type="entry name" value="MetI-like"/>
    <property type="match status" value="1"/>
</dbReference>
<evidence type="ECO:0000256" key="8">
    <source>
        <dbReference type="SAM" id="Phobius"/>
    </source>
</evidence>
<protein>
    <recommendedName>
        <fullName evidence="9">ABC transmembrane type-1 domain-containing protein</fullName>
    </recommendedName>
</protein>
<keyword evidence="4" id="KW-0997">Cell inner membrane</keyword>
<dbReference type="EMBL" id="CP141261">
    <property type="protein sequence ID" value="WRL66771.1"/>
    <property type="molecule type" value="Genomic_DNA"/>
</dbReference>
<evidence type="ECO:0000313" key="11">
    <source>
        <dbReference type="Proteomes" id="UP001324287"/>
    </source>
</evidence>
<evidence type="ECO:0000256" key="2">
    <source>
        <dbReference type="ARBA" id="ARBA00022448"/>
    </source>
</evidence>
<evidence type="ECO:0000259" key="9">
    <source>
        <dbReference type="PROSITE" id="PS50928"/>
    </source>
</evidence>
<organism evidence="10 11">
    <name type="scientific">Blastococcus brunescens</name>
    <dbReference type="NCBI Taxonomy" id="1564165"/>
    <lineage>
        <taxon>Bacteria</taxon>
        <taxon>Bacillati</taxon>
        <taxon>Actinomycetota</taxon>
        <taxon>Actinomycetes</taxon>
        <taxon>Geodermatophilales</taxon>
        <taxon>Geodermatophilaceae</taxon>
        <taxon>Blastococcus</taxon>
    </lineage>
</organism>